<proteinExistence type="predicted"/>
<sequence>MKTKMIWANFAVDNLDRTTDFYSSLGFKSNGRSDELTSFFFGENEFVIHFFLKDALEKNTNLSFSNNQNSNEIIFSMLAETKDEVDQWAESVRKAGGKIESEPKEFGDNYYGFVFSDPDGHKFNIFIM</sequence>
<dbReference type="InterPro" id="IPR037523">
    <property type="entry name" value="VOC_core"/>
</dbReference>
<reference evidence="2" key="1">
    <citation type="submission" date="2020-12" db="EMBL/GenBank/DDBJ databases">
        <authorList>
            <person name="Rodrigo-Torres L."/>
            <person name="Arahal R. D."/>
            <person name="Lucena T."/>
        </authorList>
    </citation>
    <scope>NUCLEOTIDE SEQUENCE</scope>
    <source>
        <strain evidence="2">CECT 9390</strain>
    </source>
</reference>
<name>A0A9N8QUP7_9FLAO</name>
<dbReference type="PANTHER" id="PTHR36503">
    <property type="entry name" value="BLR2520 PROTEIN"/>
    <property type="match status" value="1"/>
</dbReference>
<dbReference type="PROSITE" id="PS51819">
    <property type="entry name" value="VOC"/>
    <property type="match status" value="1"/>
</dbReference>
<comment type="caution">
    <text evidence="2">The sequence shown here is derived from an EMBL/GenBank/DDBJ whole genome shotgun (WGS) entry which is preliminary data.</text>
</comment>
<dbReference type="SUPFAM" id="SSF54593">
    <property type="entry name" value="Glyoxalase/Bleomycin resistance protein/Dihydroxybiphenyl dioxygenase"/>
    <property type="match status" value="1"/>
</dbReference>
<evidence type="ECO:0000313" key="3">
    <source>
        <dbReference type="Proteomes" id="UP000662618"/>
    </source>
</evidence>
<dbReference type="RefSeq" id="WP_162088155.1">
    <property type="nucleotide sequence ID" value="NZ_CAJIMS010000001.1"/>
</dbReference>
<dbReference type="EMBL" id="CAJIMS010000001">
    <property type="protein sequence ID" value="CAD7808225.1"/>
    <property type="molecule type" value="Genomic_DNA"/>
</dbReference>
<evidence type="ECO:0000259" key="1">
    <source>
        <dbReference type="PROSITE" id="PS51819"/>
    </source>
</evidence>
<feature type="domain" description="VOC" evidence="1">
    <location>
        <begin position="4"/>
        <end position="128"/>
    </location>
</feature>
<dbReference type="Proteomes" id="UP000662618">
    <property type="component" value="Unassembled WGS sequence"/>
</dbReference>
<dbReference type="InterPro" id="IPR004360">
    <property type="entry name" value="Glyas_Fos-R_dOase_dom"/>
</dbReference>
<accession>A0A9N8QUP7</accession>
<gene>
    <name evidence="2" type="ORF">CHRY9390_01789</name>
</gene>
<organism evidence="2 3">
    <name type="scientific">Chryseobacterium aquaeductus</name>
    <dbReference type="NCBI Taxonomy" id="2675056"/>
    <lineage>
        <taxon>Bacteria</taxon>
        <taxon>Pseudomonadati</taxon>
        <taxon>Bacteroidota</taxon>
        <taxon>Flavobacteriia</taxon>
        <taxon>Flavobacteriales</taxon>
        <taxon>Weeksellaceae</taxon>
        <taxon>Chryseobacterium group</taxon>
        <taxon>Chryseobacterium</taxon>
    </lineage>
</organism>
<evidence type="ECO:0000313" key="2">
    <source>
        <dbReference type="EMBL" id="CAD7808225.1"/>
    </source>
</evidence>
<protein>
    <recommendedName>
        <fullName evidence="1">VOC domain-containing protein</fullName>
    </recommendedName>
</protein>
<keyword evidence="3" id="KW-1185">Reference proteome</keyword>
<dbReference type="AlphaFoldDB" id="A0A9N8QUP7"/>
<dbReference type="InterPro" id="IPR029068">
    <property type="entry name" value="Glyas_Bleomycin-R_OHBP_Dase"/>
</dbReference>
<dbReference type="Pfam" id="PF00903">
    <property type="entry name" value="Glyoxalase"/>
    <property type="match status" value="1"/>
</dbReference>
<dbReference type="PANTHER" id="PTHR36503:SF2">
    <property type="entry name" value="BLR2408 PROTEIN"/>
    <property type="match status" value="1"/>
</dbReference>
<dbReference type="Gene3D" id="3.10.180.10">
    <property type="entry name" value="2,3-Dihydroxybiphenyl 1,2-Dioxygenase, domain 1"/>
    <property type="match status" value="1"/>
</dbReference>